<comment type="similarity">
    <text evidence="1">Belongs to the PHAF1 family.</text>
</comment>
<dbReference type="InterPro" id="IPR005373">
    <property type="entry name" value="PHAF1"/>
</dbReference>
<dbReference type="AlphaFoldDB" id="A0A0C2XKN3"/>
<dbReference type="Pfam" id="PF03676">
    <property type="entry name" value="PHAF1"/>
    <property type="match status" value="1"/>
</dbReference>
<dbReference type="OrthoDB" id="411211at2759"/>
<dbReference type="GO" id="GO:0043001">
    <property type="term" value="P:Golgi to plasma membrane protein transport"/>
    <property type="evidence" value="ECO:0007669"/>
    <property type="project" value="TreeGrafter"/>
</dbReference>
<gene>
    <name evidence="3" type="ORF">M408DRAFT_15900</name>
</gene>
<feature type="compositionally biased region" description="Low complexity" evidence="2">
    <location>
        <begin position="101"/>
        <end position="112"/>
    </location>
</feature>
<dbReference type="HOGENOM" id="CLU_032056_1_0_1"/>
<sequence length="411" mass="45269">MLQLDVRPGDGLGPFKIGASLWSILSLVRQPHSKTLFPSVNILYDTITPSTSIVIVHLHPHIDLLFSGKGQRLHTIVLRRLRHGLPSSPKPVVHSLGTTPGTSVSSSARSRTGAGGSALILRYKNTIILSPDEVLRKFGVMKHFGPTYEGDLMKYPGIMFSIFDEDGAPSTAALMRATAGVSVDESKRAEVKKIIITQKVPEGGDVDAFDEVLECPAMEGDLSSVILKPHEGVDLFFFPSDSAKRTLRLGVSTAEDIRYELGEPMNVYYKEDDRIAIHAPSPEEDASLNSYFMNYFNHGIDCFVDGSTHVLKKIIVHSNTLGSPLFQRYKRCPWEISDPSLGSQIVRYSDPFETINGYLGERSDSSPPMVLDRSEDYDALSIQAFSTRLFGFDGIILEVSATDQVVSVTIY</sequence>
<reference evidence="3 4" key="1">
    <citation type="submission" date="2014-04" db="EMBL/GenBank/DDBJ databases">
        <authorList>
            <consortium name="DOE Joint Genome Institute"/>
            <person name="Kuo A."/>
            <person name="Zuccaro A."/>
            <person name="Kohler A."/>
            <person name="Nagy L.G."/>
            <person name="Floudas D."/>
            <person name="Copeland A."/>
            <person name="Barry K.W."/>
            <person name="Cichocki N."/>
            <person name="Veneault-Fourrey C."/>
            <person name="LaButti K."/>
            <person name="Lindquist E.A."/>
            <person name="Lipzen A."/>
            <person name="Lundell T."/>
            <person name="Morin E."/>
            <person name="Murat C."/>
            <person name="Sun H."/>
            <person name="Tunlid A."/>
            <person name="Henrissat B."/>
            <person name="Grigoriev I.V."/>
            <person name="Hibbett D.S."/>
            <person name="Martin F."/>
            <person name="Nordberg H.P."/>
            <person name="Cantor M.N."/>
            <person name="Hua S.X."/>
        </authorList>
    </citation>
    <scope>NUCLEOTIDE SEQUENCE [LARGE SCALE GENOMIC DNA]</scope>
    <source>
        <strain evidence="3 4">MAFF 305830</strain>
    </source>
</reference>
<organism evidence="3 4">
    <name type="scientific">Serendipita vermifera MAFF 305830</name>
    <dbReference type="NCBI Taxonomy" id="933852"/>
    <lineage>
        <taxon>Eukaryota</taxon>
        <taxon>Fungi</taxon>
        <taxon>Dikarya</taxon>
        <taxon>Basidiomycota</taxon>
        <taxon>Agaricomycotina</taxon>
        <taxon>Agaricomycetes</taxon>
        <taxon>Sebacinales</taxon>
        <taxon>Serendipitaceae</taxon>
        <taxon>Serendipita</taxon>
    </lineage>
</organism>
<dbReference type="GO" id="GO:0005802">
    <property type="term" value="C:trans-Golgi network"/>
    <property type="evidence" value="ECO:0007669"/>
    <property type="project" value="TreeGrafter"/>
</dbReference>
<evidence type="ECO:0000313" key="4">
    <source>
        <dbReference type="Proteomes" id="UP000054097"/>
    </source>
</evidence>
<dbReference type="InterPro" id="IPR039156">
    <property type="entry name" value="PHAF1/BROMI"/>
</dbReference>
<dbReference type="EMBL" id="KN824288">
    <property type="protein sequence ID" value="KIM29582.1"/>
    <property type="molecule type" value="Genomic_DNA"/>
</dbReference>
<dbReference type="PANTHER" id="PTHR13465">
    <property type="entry name" value="UPF0183 PROTEIN"/>
    <property type="match status" value="1"/>
</dbReference>
<evidence type="ECO:0000313" key="3">
    <source>
        <dbReference type="EMBL" id="KIM29582.1"/>
    </source>
</evidence>
<reference evidence="4" key="2">
    <citation type="submission" date="2015-01" db="EMBL/GenBank/DDBJ databases">
        <title>Evolutionary Origins and Diversification of the Mycorrhizal Mutualists.</title>
        <authorList>
            <consortium name="DOE Joint Genome Institute"/>
            <consortium name="Mycorrhizal Genomics Consortium"/>
            <person name="Kohler A."/>
            <person name="Kuo A."/>
            <person name="Nagy L.G."/>
            <person name="Floudas D."/>
            <person name="Copeland A."/>
            <person name="Barry K.W."/>
            <person name="Cichocki N."/>
            <person name="Veneault-Fourrey C."/>
            <person name="LaButti K."/>
            <person name="Lindquist E.A."/>
            <person name="Lipzen A."/>
            <person name="Lundell T."/>
            <person name="Morin E."/>
            <person name="Murat C."/>
            <person name="Riley R."/>
            <person name="Ohm R."/>
            <person name="Sun H."/>
            <person name="Tunlid A."/>
            <person name="Henrissat B."/>
            <person name="Grigoriev I.V."/>
            <person name="Hibbett D.S."/>
            <person name="Martin F."/>
        </authorList>
    </citation>
    <scope>NUCLEOTIDE SEQUENCE [LARGE SCALE GENOMIC DNA]</scope>
    <source>
        <strain evidence="4">MAFF 305830</strain>
    </source>
</reference>
<dbReference type="PANTHER" id="PTHR13465:SF2">
    <property type="entry name" value="PHAGOSOME ASSEMBLY FACTOR 1"/>
    <property type="match status" value="1"/>
</dbReference>
<name>A0A0C2XKN3_SERVB</name>
<keyword evidence="4" id="KW-1185">Reference proteome</keyword>
<feature type="region of interest" description="Disordered" evidence="2">
    <location>
        <begin position="89"/>
        <end position="112"/>
    </location>
</feature>
<proteinExistence type="inferred from homology"/>
<dbReference type="Proteomes" id="UP000054097">
    <property type="component" value="Unassembled WGS sequence"/>
</dbReference>
<evidence type="ECO:0000256" key="2">
    <source>
        <dbReference type="SAM" id="MobiDB-lite"/>
    </source>
</evidence>
<accession>A0A0C2XKN3</accession>
<evidence type="ECO:0000256" key="1">
    <source>
        <dbReference type="ARBA" id="ARBA00024339"/>
    </source>
</evidence>
<protein>
    <submittedName>
        <fullName evidence="3">Uncharacterized protein</fullName>
    </submittedName>
</protein>